<dbReference type="SUPFAM" id="SSF56281">
    <property type="entry name" value="Metallo-hydrolase/oxidoreductase"/>
    <property type="match status" value="1"/>
</dbReference>
<keyword evidence="3" id="KW-1185">Reference proteome</keyword>
<dbReference type="InterPro" id="IPR036866">
    <property type="entry name" value="RibonucZ/Hydroxyglut_hydro"/>
</dbReference>
<name>A0ABY5E010_9ACTN</name>
<dbReference type="Gene3D" id="1.10.10.10">
    <property type="entry name" value="Winged helix-like DNA-binding domain superfamily/Winged helix DNA-binding domain"/>
    <property type="match status" value="1"/>
</dbReference>
<dbReference type="Proteomes" id="UP001056035">
    <property type="component" value="Chromosome"/>
</dbReference>
<sequence length="319" mass="34418">MDLHPNPRAVSGKDGGVLRDIAPGVRRMTLPLSLSAPDHIHCFLLDMPGGTSLLVDTGMRGSEAALGAGLEAAGSPPDRVLVTHGHIDHWGLASTLTHEVLAHPTTASSLDFTYQRDNVFGEHDEGVVEPKTVAAAFAAFRTLSVGEPPRVRAIDDGDTIGDWKVVWTPGHDPGHICLFREADGVLLCGDALLPDNTPNIQPAAGRPDALGDFFASLDRLSDLPVTLVLPSHGEPYVDHVGRAAALRAFHQRRLERIVAELRREPRTVGELSRVIFPVREGPVDDMLADMETLAHLDHLRLDAKAQRGDDHRWSEAAAA</sequence>
<dbReference type="Gene3D" id="3.60.15.10">
    <property type="entry name" value="Ribonuclease Z/Hydroxyacylglutathione hydrolase-like"/>
    <property type="match status" value="1"/>
</dbReference>
<dbReference type="InterPro" id="IPR036388">
    <property type="entry name" value="WH-like_DNA-bd_sf"/>
</dbReference>
<dbReference type="PANTHER" id="PTHR23131">
    <property type="entry name" value="ENDORIBONUCLEASE LACTB2"/>
    <property type="match status" value="1"/>
</dbReference>
<organism evidence="2 3">
    <name type="scientific">Paraconexibacter antarcticus</name>
    <dbReference type="NCBI Taxonomy" id="2949664"/>
    <lineage>
        <taxon>Bacteria</taxon>
        <taxon>Bacillati</taxon>
        <taxon>Actinomycetota</taxon>
        <taxon>Thermoleophilia</taxon>
        <taxon>Solirubrobacterales</taxon>
        <taxon>Paraconexibacteraceae</taxon>
        <taxon>Paraconexibacter</taxon>
    </lineage>
</organism>
<accession>A0ABY5E010</accession>
<proteinExistence type="predicted"/>
<gene>
    <name evidence="2" type="ORF">NBH00_08125</name>
</gene>
<dbReference type="SMART" id="SM00849">
    <property type="entry name" value="Lactamase_B"/>
    <property type="match status" value="1"/>
</dbReference>
<evidence type="ECO:0000313" key="3">
    <source>
        <dbReference type="Proteomes" id="UP001056035"/>
    </source>
</evidence>
<dbReference type="PANTHER" id="PTHR23131:SF4">
    <property type="entry name" value="METALLO-BETA-LACTAMASE SUPERFAMILY POTEIN"/>
    <property type="match status" value="1"/>
</dbReference>
<protein>
    <submittedName>
        <fullName evidence="2">MBL fold metallo-hydrolase</fullName>
    </submittedName>
</protein>
<dbReference type="InterPro" id="IPR050662">
    <property type="entry name" value="Sec-metab_biosynth-thioest"/>
</dbReference>
<feature type="domain" description="Metallo-beta-lactamase" evidence="1">
    <location>
        <begin position="39"/>
        <end position="232"/>
    </location>
</feature>
<dbReference type="RefSeq" id="WP_254572834.1">
    <property type="nucleotide sequence ID" value="NZ_CP098502.1"/>
</dbReference>
<reference evidence="2 3" key="1">
    <citation type="submission" date="2022-06" db="EMBL/GenBank/DDBJ databases">
        <title>Paraconexibacter antarcticus.</title>
        <authorList>
            <person name="Kim C.S."/>
        </authorList>
    </citation>
    <scope>NUCLEOTIDE SEQUENCE [LARGE SCALE GENOMIC DNA]</scope>
    <source>
        <strain evidence="2 3">02-257</strain>
    </source>
</reference>
<evidence type="ECO:0000313" key="2">
    <source>
        <dbReference type="EMBL" id="UTI66159.1"/>
    </source>
</evidence>
<dbReference type="EMBL" id="CP098502">
    <property type="protein sequence ID" value="UTI66159.1"/>
    <property type="molecule type" value="Genomic_DNA"/>
</dbReference>
<dbReference type="InterPro" id="IPR001279">
    <property type="entry name" value="Metallo-B-lactamas"/>
</dbReference>
<evidence type="ECO:0000259" key="1">
    <source>
        <dbReference type="SMART" id="SM00849"/>
    </source>
</evidence>
<dbReference type="Pfam" id="PF00753">
    <property type="entry name" value="Lactamase_B"/>
    <property type="match status" value="1"/>
</dbReference>